<gene>
    <name evidence="2" type="ORF">HMPREF9013_0175</name>
</gene>
<evidence type="ECO:0000313" key="3">
    <source>
        <dbReference type="Proteomes" id="UP000005017"/>
    </source>
</evidence>
<sequence>MDQKTILIILCVVVLWAVLFGVFMVFGKKRNQKAKGFYADHQDKAILHLYGTKIKIDGKDLSEFPHTTGENLQKVVALTPVSHTIEAVFQSTENRGLKTRNVKTENIHFEVTLEAGHSYYAGLYFYSEEERKNHSKDEVDTCILEIPLSLTGEGISTAYIRVCQEH</sequence>
<dbReference type="AlphaFoldDB" id="D2MNF0"/>
<keyword evidence="3" id="KW-1185">Reference proteome</keyword>
<evidence type="ECO:0000313" key="2">
    <source>
        <dbReference type="EMBL" id="EFC05972.1"/>
    </source>
</evidence>
<comment type="caution">
    <text evidence="2">The sequence shown here is derived from an EMBL/GenBank/DDBJ whole genome shotgun (WGS) entry which is preliminary data.</text>
</comment>
<reference evidence="3" key="1">
    <citation type="submission" date="2009-12" db="EMBL/GenBank/DDBJ databases">
        <title>Sequence of Clostridiales genomosp. BVAB3 str. UPII9-5.</title>
        <authorList>
            <person name="Madupu R."/>
            <person name="Durkin A.S."/>
            <person name="Torralba M."/>
            <person name="Methe B."/>
            <person name="Sutton G.G."/>
            <person name="Strausberg R.L."/>
            <person name="Nelson K.E."/>
        </authorList>
    </citation>
    <scope>NUCLEOTIDE SEQUENCE [LARGE SCALE GENOMIC DNA]</scope>
    <source>
        <strain evidence="3">W1219</strain>
    </source>
</reference>
<dbReference type="eggNOG" id="ENOG5030U4Y">
    <property type="taxonomic scope" value="Bacteria"/>
</dbReference>
<evidence type="ECO:0000256" key="1">
    <source>
        <dbReference type="SAM" id="Phobius"/>
    </source>
</evidence>
<dbReference type="RefSeq" id="WP_006626921.1">
    <property type="nucleotide sequence ID" value="NZ_ADFR01000003.1"/>
</dbReference>
<dbReference type="Proteomes" id="UP000005017">
    <property type="component" value="Unassembled WGS sequence"/>
</dbReference>
<keyword evidence="1" id="KW-1133">Transmembrane helix</keyword>
<accession>D2MNF0</accession>
<dbReference type="EMBL" id="ADFR01000003">
    <property type="protein sequence ID" value="EFC05972.1"/>
    <property type="molecule type" value="Genomic_DNA"/>
</dbReference>
<organism evidence="2 3">
    <name type="scientific">Bulleidia extructa W1219</name>
    <dbReference type="NCBI Taxonomy" id="679192"/>
    <lineage>
        <taxon>Bacteria</taxon>
        <taxon>Bacillati</taxon>
        <taxon>Bacillota</taxon>
        <taxon>Erysipelotrichia</taxon>
        <taxon>Erysipelotrichales</taxon>
        <taxon>Erysipelotrichaceae</taxon>
        <taxon>Bulleidia</taxon>
    </lineage>
</organism>
<keyword evidence="1" id="KW-0472">Membrane</keyword>
<protein>
    <submittedName>
        <fullName evidence="2">Uncharacterized protein</fullName>
    </submittedName>
</protein>
<feature type="transmembrane region" description="Helical" evidence="1">
    <location>
        <begin position="6"/>
        <end position="26"/>
    </location>
</feature>
<name>D2MNF0_9FIRM</name>
<keyword evidence="1" id="KW-0812">Transmembrane</keyword>
<dbReference type="OrthoDB" id="1631971at2"/>
<proteinExistence type="predicted"/>